<protein>
    <recommendedName>
        <fullName evidence="3">Outer membrane protein beta-barrel domain-containing protein</fullName>
    </recommendedName>
</protein>
<name>A0ABT8L638_9BACT</name>
<dbReference type="SUPFAM" id="SSF56925">
    <property type="entry name" value="OMPA-like"/>
    <property type="match status" value="1"/>
</dbReference>
<dbReference type="Pfam" id="PF20230">
    <property type="entry name" value="DUF6588"/>
    <property type="match status" value="1"/>
</dbReference>
<dbReference type="InterPro" id="IPR046495">
    <property type="entry name" value="DUF6588"/>
</dbReference>
<reference evidence="1" key="1">
    <citation type="submission" date="2023-06" db="EMBL/GenBank/DDBJ databases">
        <title>Genomic of Agaribacillus aureum.</title>
        <authorList>
            <person name="Wang G."/>
        </authorList>
    </citation>
    <scope>NUCLEOTIDE SEQUENCE</scope>
    <source>
        <strain evidence="1">BMA12</strain>
    </source>
</reference>
<evidence type="ECO:0008006" key="3">
    <source>
        <dbReference type="Google" id="ProtNLM"/>
    </source>
</evidence>
<dbReference type="InterPro" id="IPR011250">
    <property type="entry name" value="OMP/PagP_B-barrel"/>
</dbReference>
<proteinExistence type="predicted"/>
<gene>
    <name evidence="1" type="ORF">QQ020_10565</name>
</gene>
<dbReference type="EMBL" id="JAUJEB010000001">
    <property type="protein sequence ID" value="MDN5212492.1"/>
    <property type="molecule type" value="Genomic_DNA"/>
</dbReference>
<organism evidence="1 2">
    <name type="scientific">Agaribacillus aureus</name>
    <dbReference type="NCBI Taxonomy" id="3051825"/>
    <lineage>
        <taxon>Bacteria</taxon>
        <taxon>Pseudomonadati</taxon>
        <taxon>Bacteroidota</taxon>
        <taxon>Cytophagia</taxon>
        <taxon>Cytophagales</taxon>
        <taxon>Splendidivirgaceae</taxon>
        <taxon>Agaribacillus</taxon>
    </lineage>
</organism>
<sequence>MGLELRIKLRILLKLLLFAATLLFLVNNQAKAQDEFDVLLEGGTADAEKYLGKYIEPIFKGVGFGLANGWYNTAKTHKVMGIDLTITANLAMVPDKDQTFKFVSSDFERLQLESGSPSADLPTVAGPKTTENIEIVVIDDNDIPTGTTISRQAPSGLDLKEEVGHNFVPVPMAHLGIGLPKDTDLKIRWAPTVDVDDFEGKIFGFGILHNVKQWIPGLKESPFHLSGFVGYTKIEASYDLTSSDLNNGTNDQVSNYKVKSLTIQGIISKDLIAKKLFEFTVYGSLGYNSASSELQLLGTYELDQSVNTLNDPVDLSFSNSGVRGSAGLRMKLLAFLTLHADYTLQEYNTLTAGVGINVR</sequence>
<accession>A0ABT8L638</accession>
<dbReference type="Proteomes" id="UP001172083">
    <property type="component" value="Unassembled WGS sequence"/>
</dbReference>
<comment type="caution">
    <text evidence="1">The sequence shown here is derived from an EMBL/GenBank/DDBJ whole genome shotgun (WGS) entry which is preliminary data.</text>
</comment>
<dbReference type="RefSeq" id="WP_346757809.1">
    <property type="nucleotide sequence ID" value="NZ_JAUJEB010000001.1"/>
</dbReference>
<evidence type="ECO:0000313" key="1">
    <source>
        <dbReference type="EMBL" id="MDN5212492.1"/>
    </source>
</evidence>
<keyword evidence="2" id="KW-1185">Reference proteome</keyword>
<evidence type="ECO:0000313" key="2">
    <source>
        <dbReference type="Proteomes" id="UP001172083"/>
    </source>
</evidence>